<dbReference type="GO" id="GO:0004252">
    <property type="term" value="F:serine-type endopeptidase activity"/>
    <property type="evidence" value="ECO:0007669"/>
    <property type="project" value="UniProtKB-UniRule"/>
</dbReference>
<evidence type="ECO:0000256" key="1">
    <source>
        <dbReference type="ARBA" id="ARBA00011073"/>
    </source>
</evidence>
<dbReference type="PROSITE" id="PS00138">
    <property type="entry name" value="SUBTILASE_SER"/>
    <property type="match status" value="1"/>
</dbReference>
<dbReference type="InterPro" id="IPR034202">
    <property type="entry name" value="Subtilisin_Carlsberg-like"/>
</dbReference>
<dbReference type="InterPro" id="IPR015500">
    <property type="entry name" value="Peptidase_S8_subtilisin-rel"/>
</dbReference>
<dbReference type="InterPro" id="IPR036852">
    <property type="entry name" value="Peptidase_S8/S53_dom_sf"/>
</dbReference>
<dbReference type="PANTHER" id="PTHR43399:SF4">
    <property type="entry name" value="CELL WALL-ASSOCIATED PROTEASE"/>
    <property type="match status" value="1"/>
</dbReference>
<feature type="active site" description="Charge relay system" evidence="5">
    <location>
        <position position="252"/>
    </location>
</feature>
<keyword evidence="9" id="KW-1185">Reference proteome</keyword>
<name>A0A1H8DGS2_9BACI</name>
<dbReference type="InterPro" id="IPR051048">
    <property type="entry name" value="Peptidase_S8/S53_subtilisin"/>
</dbReference>
<dbReference type="Proteomes" id="UP000198553">
    <property type="component" value="Unassembled WGS sequence"/>
</dbReference>
<dbReference type="InterPro" id="IPR022398">
    <property type="entry name" value="Peptidase_S8_His-AS"/>
</dbReference>
<evidence type="ECO:0000256" key="6">
    <source>
        <dbReference type="RuleBase" id="RU003355"/>
    </source>
</evidence>
<sequence>MVQNQVKLIPYTIQSVFENTNETPVGVQLVQAPALWKESNQGEGVVVAVIDTGIDTNHQDLKDRIIGGRNFTSDYQGNPDIFEDNNGHGTHVSGTIAASLNQQGVAGVAPKAQILSLKALTGEGAGDYEWIIEAINYAVDWSGPNDERVRVICMSLGGPTDVPELHYAIQKAIQHEISVVVAAGNEGDGYEETYEYAYPGAYNEVISVGAVSVDLSLAPFTNTHDEIDLVAPGVEVLSTYPDNKYAKLSGTSMAAPHVAGALALLVNFSEKEFNRPLTETEIYAQLIRRTVPLGFRKSSEGNGLLMLNLVDELKERFKLEAGVTGLVSLETKFLG</sequence>
<evidence type="ECO:0000256" key="4">
    <source>
        <dbReference type="ARBA" id="ARBA00022825"/>
    </source>
</evidence>
<dbReference type="InterPro" id="IPR000209">
    <property type="entry name" value="Peptidase_S8/S53_dom"/>
</dbReference>
<evidence type="ECO:0000256" key="2">
    <source>
        <dbReference type="ARBA" id="ARBA00022670"/>
    </source>
</evidence>
<evidence type="ECO:0000256" key="5">
    <source>
        <dbReference type="PROSITE-ProRule" id="PRU01240"/>
    </source>
</evidence>
<evidence type="ECO:0000313" key="9">
    <source>
        <dbReference type="Proteomes" id="UP000198553"/>
    </source>
</evidence>
<evidence type="ECO:0000313" key="8">
    <source>
        <dbReference type="EMBL" id="SEN06386.1"/>
    </source>
</evidence>
<accession>A0A1H8DGS2</accession>
<proteinExistence type="inferred from homology"/>
<dbReference type="InterPro" id="IPR023827">
    <property type="entry name" value="Peptidase_S8_Asp-AS"/>
</dbReference>
<evidence type="ECO:0000256" key="3">
    <source>
        <dbReference type="ARBA" id="ARBA00022801"/>
    </source>
</evidence>
<reference evidence="9" key="1">
    <citation type="submission" date="2016-10" db="EMBL/GenBank/DDBJ databases">
        <authorList>
            <person name="Varghese N."/>
            <person name="Submissions S."/>
        </authorList>
    </citation>
    <scope>NUCLEOTIDE SEQUENCE [LARGE SCALE GENOMIC DNA]</scope>
    <source>
        <strain evidence="9">B48,IBRC-M 10115,DSM 25386,CECT 8001</strain>
    </source>
</reference>
<keyword evidence="4 5" id="KW-0720">Serine protease</keyword>
<organism evidence="8 9">
    <name type="scientific">Mesobacillus persicus</name>
    <dbReference type="NCBI Taxonomy" id="930146"/>
    <lineage>
        <taxon>Bacteria</taxon>
        <taxon>Bacillati</taxon>
        <taxon>Bacillota</taxon>
        <taxon>Bacilli</taxon>
        <taxon>Bacillales</taxon>
        <taxon>Bacillaceae</taxon>
        <taxon>Mesobacillus</taxon>
    </lineage>
</organism>
<dbReference type="PROSITE" id="PS00137">
    <property type="entry name" value="SUBTILASE_HIS"/>
    <property type="match status" value="1"/>
</dbReference>
<dbReference type="CDD" id="cd07477">
    <property type="entry name" value="Peptidases_S8_Subtilisin_subset"/>
    <property type="match status" value="1"/>
</dbReference>
<dbReference type="PROSITE" id="PS51892">
    <property type="entry name" value="SUBTILASE"/>
    <property type="match status" value="1"/>
</dbReference>
<evidence type="ECO:0000259" key="7">
    <source>
        <dbReference type="Pfam" id="PF00082"/>
    </source>
</evidence>
<keyword evidence="3 5" id="KW-0378">Hydrolase</keyword>
<protein>
    <submittedName>
        <fullName evidence="8">Type II signal peptidase. Serine peptidase. MEROPS family S08A</fullName>
    </submittedName>
</protein>
<gene>
    <name evidence="8" type="ORF">SAMN05192533_108208</name>
</gene>
<dbReference type="PRINTS" id="PR00723">
    <property type="entry name" value="SUBTILISIN"/>
</dbReference>
<dbReference type="EMBL" id="FOBW01000008">
    <property type="protein sequence ID" value="SEN06386.1"/>
    <property type="molecule type" value="Genomic_DNA"/>
</dbReference>
<dbReference type="InterPro" id="IPR023828">
    <property type="entry name" value="Peptidase_S8_Ser-AS"/>
</dbReference>
<comment type="similarity">
    <text evidence="1 5 6">Belongs to the peptidase S8 family.</text>
</comment>
<feature type="active site" description="Charge relay system" evidence="5">
    <location>
        <position position="51"/>
    </location>
</feature>
<dbReference type="AlphaFoldDB" id="A0A1H8DGS2"/>
<dbReference type="GO" id="GO:0006508">
    <property type="term" value="P:proteolysis"/>
    <property type="evidence" value="ECO:0007669"/>
    <property type="project" value="UniProtKB-KW"/>
</dbReference>
<dbReference type="OrthoDB" id="9798386at2"/>
<dbReference type="PROSITE" id="PS00136">
    <property type="entry name" value="SUBTILASE_ASP"/>
    <property type="match status" value="1"/>
</dbReference>
<keyword evidence="2 5" id="KW-0645">Protease</keyword>
<dbReference type="PANTHER" id="PTHR43399">
    <property type="entry name" value="SUBTILISIN-RELATED"/>
    <property type="match status" value="1"/>
</dbReference>
<feature type="domain" description="Peptidase S8/S53" evidence="7">
    <location>
        <begin position="42"/>
        <end position="290"/>
    </location>
</feature>
<dbReference type="STRING" id="930146.SAMN05192533_108208"/>
<dbReference type="RefSeq" id="WP_090746193.1">
    <property type="nucleotide sequence ID" value="NZ_FOBW01000008.1"/>
</dbReference>
<feature type="active site" description="Charge relay system" evidence="5">
    <location>
        <position position="88"/>
    </location>
</feature>
<dbReference type="Gene3D" id="3.40.50.200">
    <property type="entry name" value="Peptidase S8/S53 domain"/>
    <property type="match status" value="1"/>
</dbReference>
<dbReference type="SUPFAM" id="SSF52743">
    <property type="entry name" value="Subtilisin-like"/>
    <property type="match status" value="1"/>
</dbReference>
<dbReference type="Pfam" id="PF00082">
    <property type="entry name" value="Peptidase_S8"/>
    <property type="match status" value="1"/>
</dbReference>